<feature type="compositionally biased region" description="Basic and acidic residues" evidence="1">
    <location>
        <begin position="94"/>
        <end position="107"/>
    </location>
</feature>
<dbReference type="Proteomes" id="UP001222932">
    <property type="component" value="Unassembled WGS sequence"/>
</dbReference>
<accession>A0AAD3TTM9</accession>
<dbReference type="EMBL" id="BTCM01000003">
    <property type="protein sequence ID" value="GMK56388.1"/>
    <property type="molecule type" value="Genomic_DNA"/>
</dbReference>
<sequence length="907" mass="100021">MSVRAAVARHVLQLTLRREFATTAVARRADGGSAHDWASSVLGRRNDWDLPHNDWAGSVATPPLPSSLPLPKVRKPPPRRAGAPPTQPEWAHAVADRRPPRSRREWGLARAPRRRAGPEPVGDLGAAHTRGVPTGESLGSRKTRPRSLQLLAGPSLGLDDAPDTGVSLGTQGAASLDGQTARHEDGAMGLEEPGLTLGDAAPSLRNPNTPGRTDARPHLHRVPKRQLMTRLGEQVQPWSRRNLRPNPHITVADILSCPPRWAPNRILAYLQTARPPFRVGAMHAHLERLRKLIDYIVPPNWGNLSAYRQRALLALWSHWLQQAALLNDLGALPRMRGWEGREFAAERFDALFLAIVGGKVRPGKGEQWDKWKSRFKVDEMSPKLPDEDFTRVGQVEAPPECPAPRHTFGLKESEEPAKKGPVTHYTPPTLYADSPVEKHVEYDKAYAQAMKMRGAALAAMRQKRAREALKAVSVAVAFMDTVEARPTEFQLQLIFTHLMEHIPFREIVQYLSEEEVGPMHDVAARLQNLLEPWITGPAVVEGPEVARSSVTQWDAAKHLPARGQGRRLYAQRKQLLLTVGDMVMTRLERGECATHRRWLDAAQALLPEWRFMVARYEGLYRAAAGGQPLRAPTLKEGHALHLLARYALARVPTTAPLPMGGATLADPLHCLALLAGSDGVRFYAREIGAAHSVRARDTDERIVSVAVRWARASARRAALAPVLALLRLLAGARERGRTARPGHRGGPPPMPLRLAIYLVGAARAPEDVAALLPLLMRVDVAPDAGLAQAVDAAGWQMRTEQRVGRLAVERAGPHAVLARTLRLAQRADDMGIKETLGPAMARTPEEAGGFEGQLRAMTVRWGLPVMGPRGETDGEMLRARTMHPRDEVERESRRVERARKARGPRKK</sequence>
<feature type="region of interest" description="Disordered" evidence="1">
    <location>
        <begin position="865"/>
        <end position="907"/>
    </location>
</feature>
<feature type="compositionally biased region" description="Basic and acidic residues" evidence="1">
    <location>
        <begin position="870"/>
        <end position="895"/>
    </location>
</feature>
<reference evidence="2" key="2">
    <citation type="submission" date="2023-06" db="EMBL/GenBank/DDBJ databases">
        <authorList>
            <person name="Kobayashi Y."/>
            <person name="Kayamori A."/>
            <person name="Aoki K."/>
            <person name="Shiwa Y."/>
            <person name="Fujita N."/>
            <person name="Sugita T."/>
            <person name="Iwasaki W."/>
            <person name="Tanaka N."/>
            <person name="Takashima M."/>
        </authorList>
    </citation>
    <scope>NUCLEOTIDE SEQUENCE</scope>
    <source>
        <strain evidence="2">HIS016</strain>
    </source>
</reference>
<feature type="compositionally biased region" description="Basic residues" evidence="1">
    <location>
        <begin position="896"/>
        <end position="907"/>
    </location>
</feature>
<evidence type="ECO:0000313" key="2">
    <source>
        <dbReference type="EMBL" id="GMK56388.1"/>
    </source>
</evidence>
<name>A0AAD3TTM9_9TREE</name>
<keyword evidence="3" id="KW-1185">Reference proteome</keyword>
<protein>
    <submittedName>
        <fullName evidence="2">Uncharacterized protein</fullName>
    </submittedName>
</protein>
<evidence type="ECO:0000256" key="1">
    <source>
        <dbReference type="SAM" id="MobiDB-lite"/>
    </source>
</evidence>
<feature type="region of interest" description="Disordered" evidence="1">
    <location>
        <begin position="59"/>
        <end position="181"/>
    </location>
</feature>
<gene>
    <name evidence="2" type="ORF">CspeluHIS016_0302280</name>
</gene>
<evidence type="ECO:0000313" key="3">
    <source>
        <dbReference type="Proteomes" id="UP001222932"/>
    </source>
</evidence>
<dbReference type="AlphaFoldDB" id="A0AAD3TTM9"/>
<organism evidence="2 3">
    <name type="scientific">Cutaneotrichosporon spelunceum</name>
    <dbReference type="NCBI Taxonomy" id="1672016"/>
    <lineage>
        <taxon>Eukaryota</taxon>
        <taxon>Fungi</taxon>
        <taxon>Dikarya</taxon>
        <taxon>Basidiomycota</taxon>
        <taxon>Agaricomycotina</taxon>
        <taxon>Tremellomycetes</taxon>
        <taxon>Trichosporonales</taxon>
        <taxon>Trichosporonaceae</taxon>
        <taxon>Cutaneotrichosporon</taxon>
    </lineage>
</organism>
<comment type="caution">
    <text evidence="2">The sequence shown here is derived from an EMBL/GenBank/DDBJ whole genome shotgun (WGS) entry which is preliminary data.</text>
</comment>
<proteinExistence type="predicted"/>
<reference evidence="2" key="1">
    <citation type="journal article" date="2023" name="BMC Genomics">
        <title>Chromosome-level genome assemblies of Cutaneotrichosporon spp. (Trichosporonales, Basidiomycota) reveal imbalanced evolution between nucleotide sequences and chromosome synteny.</title>
        <authorList>
            <person name="Kobayashi Y."/>
            <person name="Kayamori A."/>
            <person name="Aoki K."/>
            <person name="Shiwa Y."/>
            <person name="Matsutani M."/>
            <person name="Fujita N."/>
            <person name="Sugita T."/>
            <person name="Iwasaki W."/>
            <person name="Tanaka N."/>
            <person name="Takashima M."/>
        </authorList>
    </citation>
    <scope>NUCLEOTIDE SEQUENCE</scope>
    <source>
        <strain evidence="2">HIS016</strain>
    </source>
</reference>